<evidence type="ECO:0000313" key="6">
    <source>
        <dbReference type="Proteomes" id="UP000318437"/>
    </source>
</evidence>
<dbReference type="SUPFAM" id="SSF50939">
    <property type="entry name" value="Sialidases"/>
    <property type="match status" value="1"/>
</dbReference>
<dbReference type="Pfam" id="PF14870">
    <property type="entry name" value="PSII_BNR"/>
    <property type="match status" value="2"/>
</dbReference>
<dbReference type="InterPro" id="IPR036278">
    <property type="entry name" value="Sialidase_sf"/>
</dbReference>
<feature type="domain" description="Photosynthesis system II assembly factor Ycf48/Hcf136-like" evidence="4">
    <location>
        <begin position="221"/>
        <end position="303"/>
    </location>
</feature>
<dbReference type="SUPFAM" id="SSF110296">
    <property type="entry name" value="Oligoxyloglucan reducing end-specific cellobiohydrolase"/>
    <property type="match status" value="1"/>
</dbReference>
<organism evidence="5 6">
    <name type="scientific">Bythopirellula polymerisocia</name>
    <dbReference type="NCBI Taxonomy" id="2528003"/>
    <lineage>
        <taxon>Bacteria</taxon>
        <taxon>Pseudomonadati</taxon>
        <taxon>Planctomycetota</taxon>
        <taxon>Planctomycetia</taxon>
        <taxon>Pirellulales</taxon>
        <taxon>Lacipirellulaceae</taxon>
        <taxon>Bythopirellula</taxon>
    </lineage>
</organism>
<name>A0A5C6D3C6_9BACT</name>
<evidence type="ECO:0000256" key="1">
    <source>
        <dbReference type="ARBA" id="ARBA00022531"/>
    </source>
</evidence>
<dbReference type="CDD" id="cd15482">
    <property type="entry name" value="Sialidase_non-viral"/>
    <property type="match status" value="1"/>
</dbReference>
<evidence type="ECO:0000259" key="4">
    <source>
        <dbReference type="Pfam" id="PF14870"/>
    </source>
</evidence>
<dbReference type="AlphaFoldDB" id="A0A5C6D3C6"/>
<keyword evidence="6" id="KW-1185">Reference proteome</keyword>
<dbReference type="Gene3D" id="2.60.40.1190">
    <property type="match status" value="1"/>
</dbReference>
<keyword evidence="2" id="KW-0604">Photosystem II</keyword>
<dbReference type="PANTHER" id="PTHR47199">
    <property type="entry name" value="PHOTOSYSTEM II STABILITY/ASSEMBLY FACTOR HCF136, CHLOROPLASTIC"/>
    <property type="match status" value="1"/>
</dbReference>
<gene>
    <name evidence="5" type="ORF">Pla144_09430</name>
</gene>
<dbReference type="GO" id="GO:0015979">
    <property type="term" value="P:photosynthesis"/>
    <property type="evidence" value="ECO:0007669"/>
    <property type="project" value="UniProtKB-KW"/>
</dbReference>
<dbReference type="Proteomes" id="UP000318437">
    <property type="component" value="Unassembled WGS sequence"/>
</dbReference>
<dbReference type="EMBL" id="SJPS01000001">
    <property type="protein sequence ID" value="TWU30157.1"/>
    <property type="molecule type" value="Genomic_DNA"/>
</dbReference>
<dbReference type="PANTHER" id="PTHR47199:SF2">
    <property type="entry name" value="PHOTOSYSTEM II STABILITY_ASSEMBLY FACTOR HCF136, CHLOROPLASTIC"/>
    <property type="match status" value="1"/>
</dbReference>
<protein>
    <submittedName>
        <fullName evidence="5">Ycf48-like protein</fullName>
    </submittedName>
</protein>
<sequence precursor="true">MIRAILLLLCTWLSLTCASDLAAQEALPPEITPGAMDAVSAPLVEDASLFDTHFVDAQYGWAVGAHGCIWHTTDGGAHWHQQSSHVDVRLSGVWFLDRQLGWAVGGATQPYLWTTQGIVLRTTDGGKTWKKLLAFVPALERVKFFDPQHGVAWGHGSGGEPLGLFASDDGGRNWRPLGVGVPSVWWGGDFVDQRQGIIVGPGGQMARLVAGDAVPITLDQQTTRNAHAVRLSADGIGWMVGEAGMIEHTTDRGANWEAISILPEEIANHIQWRSVATMGENVWIAGSPGSVVLHSPDAGDSWQGYATGSCTPLNQLTFADESHGWAVGDFGAILHTSDGGQTWQTQRGEAERSAVLMILENERELPLAALAKLAKCDGYRTIVHLLTPPRDDFRFDQLSATARIDEAITFLGGNAVTHAWQFPSNEHEDLDTRLAAEIVRLLRTWQPLVLIVPDAHEASTGLGKRIAAAAEIAVTQAADENHFLSLSEQLALTPWQVSRIYALLPPDMRGTHRVQSEETIAGTSLADSSIAARSLLSREFSPPEIADEFRLLASLAGEPTAQIDDLVAGLGATPGSASRRALSSQDISLAAQSQQRLIEKRRNLRNIFRASGGNPALLGQVGQMLTDMDPTAAAALLYELATHFQKAGQLDLKAATLELMARRYPSDPLVDAALVWLVQYYASGEAAHAYHQITPAVAQAIAVEVPSEVSPQTDSSVEPATATSYEKSLDFQRFTRAVQITQHIAQTRPLLHSEPQVRVPWAIAERKRSIPAVAEKYLESLSLRAPGEAWQLCGSIERWLTEPGRPKPPVPLADCRFSAEKPHLDGTFDEPMWQQEFVKFETPSSEFLFTRDEEYFYFAVRCEKDPALSYSTDDRPRTYDTDLTSHDRVSILLDMDRDYTTYFDLTIDHRGWTNDACWQDHSWNPQWFVAAGGDEKTWTIEVAIPWSELTATPPEIGDTWAIGIERFVPGKKTQSLARPLVGEPDPTNYGLLRFK</sequence>
<dbReference type="Gene3D" id="2.130.10.10">
    <property type="entry name" value="YVTN repeat-like/Quinoprotein amine dehydrogenase"/>
    <property type="match status" value="2"/>
</dbReference>
<dbReference type="OrthoDB" id="226401at2"/>
<feature type="signal peptide" evidence="3">
    <location>
        <begin position="1"/>
        <end position="22"/>
    </location>
</feature>
<keyword evidence="1" id="KW-0602">Photosynthesis</keyword>
<dbReference type="GO" id="GO:0009523">
    <property type="term" value="C:photosystem II"/>
    <property type="evidence" value="ECO:0007669"/>
    <property type="project" value="UniProtKB-KW"/>
</dbReference>
<accession>A0A5C6D3C6</accession>
<evidence type="ECO:0000256" key="2">
    <source>
        <dbReference type="ARBA" id="ARBA00023276"/>
    </source>
</evidence>
<keyword evidence="3" id="KW-0732">Signal</keyword>
<dbReference type="InterPro" id="IPR015943">
    <property type="entry name" value="WD40/YVTN_repeat-like_dom_sf"/>
</dbReference>
<dbReference type="RefSeq" id="WP_146448120.1">
    <property type="nucleotide sequence ID" value="NZ_SJPS01000001.1"/>
</dbReference>
<proteinExistence type="predicted"/>
<dbReference type="Gene3D" id="3.40.50.10320">
    <property type="entry name" value="LmbE-like"/>
    <property type="match status" value="1"/>
</dbReference>
<evidence type="ECO:0000256" key="3">
    <source>
        <dbReference type="SAM" id="SignalP"/>
    </source>
</evidence>
<feature type="domain" description="Photosynthesis system II assembly factor Ycf48/Hcf136-like" evidence="4">
    <location>
        <begin position="46"/>
        <end position="132"/>
    </location>
</feature>
<dbReference type="InterPro" id="IPR028203">
    <property type="entry name" value="PSII_CF48-like_dom"/>
</dbReference>
<reference evidence="5 6" key="1">
    <citation type="submission" date="2019-02" db="EMBL/GenBank/DDBJ databases">
        <title>Deep-cultivation of Planctomycetes and their phenomic and genomic characterization uncovers novel biology.</title>
        <authorList>
            <person name="Wiegand S."/>
            <person name="Jogler M."/>
            <person name="Boedeker C."/>
            <person name="Pinto D."/>
            <person name="Vollmers J."/>
            <person name="Rivas-Marin E."/>
            <person name="Kohn T."/>
            <person name="Peeters S.H."/>
            <person name="Heuer A."/>
            <person name="Rast P."/>
            <person name="Oberbeckmann S."/>
            <person name="Bunk B."/>
            <person name="Jeske O."/>
            <person name="Meyerdierks A."/>
            <person name="Storesund J.E."/>
            <person name="Kallscheuer N."/>
            <person name="Luecker S."/>
            <person name="Lage O.M."/>
            <person name="Pohl T."/>
            <person name="Merkel B.J."/>
            <person name="Hornburger P."/>
            <person name="Mueller R.-W."/>
            <person name="Bruemmer F."/>
            <person name="Labrenz M."/>
            <person name="Spormann A.M."/>
            <person name="Op Den Camp H."/>
            <person name="Overmann J."/>
            <person name="Amann R."/>
            <person name="Jetten M.S.M."/>
            <person name="Mascher T."/>
            <person name="Medema M.H."/>
            <person name="Devos D.P."/>
            <person name="Kaster A.-K."/>
            <person name="Ovreas L."/>
            <person name="Rohde M."/>
            <person name="Galperin M.Y."/>
            <person name="Jogler C."/>
        </authorList>
    </citation>
    <scope>NUCLEOTIDE SEQUENCE [LARGE SCALE GENOMIC DNA]</scope>
    <source>
        <strain evidence="5 6">Pla144</strain>
    </source>
</reference>
<evidence type="ECO:0000313" key="5">
    <source>
        <dbReference type="EMBL" id="TWU30157.1"/>
    </source>
</evidence>
<dbReference type="SUPFAM" id="SSF49344">
    <property type="entry name" value="CBD9-like"/>
    <property type="match status" value="1"/>
</dbReference>
<feature type="chain" id="PRO_5022894574" evidence="3">
    <location>
        <begin position="23"/>
        <end position="995"/>
    </location>
</feature>
<dbReference type="InterPro" id="IPR024078">
    <property type="entry name" value="LmbE-like_dom_sf"/>
</dbReference>
<comment type="caution">
    <text evidence="5">The sequence shown here is derived from an EMBL/GenBank/DDBJ whole genome shotgun (WGS) entry which is preliminary data.</text>
</comment>